<dbReference type="RefSeq" id="XP_031549369.1">
    <property type="nucleotide sequence ID" value="XM_031693509.1"/>
</dbReference>
<dbReference type="PROSITE" id="PS51257">
    <property type="entry name" value="PROKAR_LIPOPROTEIN"/>
    <property type="match status" value="1"/>
</dbReference>
<feature type="unsure residue" description="D or N" evidence="2">
    <location>
        <position position="145"/>
    </location>
</feature>
<evidence type="ECO:0000313" key="3">
    <source>
        <dbReference type="RefSeq" id="XP_031549369.1"/>
    </source>
</evidence>
<evidence type="ECO:0000313" key="5">
    <source>
        <dbReference type="RefSeq" id="XP_031549383.1"/>
    </source>
</evidence>
<dbReference type="PANTHER" id="PTHR33995:SF7">
    <property type="entry name" value="BURSICON SUBUNIT ALPHA-RELATED"/>
    <property type="match status" value="1"/>
</dbReference>
<dbReference type="PANTHER" id="PTHR33995">
    <property type="entry name" value="PROTEIN CBG18546"/>
    <property type="match status" value="1"/>
</dbReference>
<gene>
    <name evidence="2 3 4 5" type="primary">LOC116286905</name>
</gene>
<dbReference type="RefSeq" id="XP_031549377.1">
    <property type="nucleotide sequence ID" value="XM_031693517.1"/>
</dbReference>
<keyword evidence="1" id="KW-1185">Reference proteome</keyword>
<accession>A0A6P8H1T9</accession>
<dbReference type="Proteomes" id="UP000515163">
    <property type="component" value="Unplaced"/>
</dbReference>
<evidence type="ECO:0000313" key="2">
    <source>
        <dbReference type="RefSeq" id="XP_031549361.1"/>
    </source>
</evidence>
<proteinExistence type="predicted"/>
<name>A0A6P8H1T9_ACTTE</name>
<reference evidence="2 3" key="1">
    <citation type="submission" date="2025-04" db="UniProtKB">
        <authorList>
            <consortium name="RefSeq"/>
        </authorList>
    </citation>
    <scope>IDENTIFICATION</scope>
    <source>
        <tissue evidence="2 3">Tentacle</tissue>
    </source>
</reference>
<organism evidence="1 2">
    <name type="scientific">Actinia tenebrosa</name>
    <name type="common">Australian red waratah sea anemone</name>
    <dbReference type="NCBI Taxonomy" id="6105"/>
    <lineage>
        <taxon>Eukaryota</taxon>
        <taxon>Metazoa</taxon>
        <taxon>Cnidaria</taxon>
        <taxon>Anthozoa</taxon>
        <taxon>Hexacorallia</taxon>
        <taxon>Actiniaria</taxon>
        <taxon>Actiniidae</taxon>
        <taxon>Actinia</taxon>
    </lineage>
</organism>
<dbReference type="OrthoDB" id="5953272at2759"/>
<dbReference type="KEGG" id="aten:116286905"/>
<protein>
    <submittedName>
        <fullName evidence="2 3">Uncharacterized skeletal organic matrix protein 8-like</fullName>
    </submittedName>
</protein>
<dbReference type="RefSeq" id="XP_031549383.1">
    <property type="nucleotide sequence ID" value="XM_031693523.1"/>
</dbReference>
<evidence type="ECO:0000313" key="1">
    <source>
        <dbReference type="Proteomes" id="UP000515163"/>
    </source>
</evidence>
<dbReference type="InterPro" id="IPR029034">
    <property type="entry name" value="Cystine-knot_cytokine"/>
</dbReference>
<evidence type="ECO:0000313" key="4">
    <source>
        <dbReference type="RefSeq" id="XP_031549377.1"/>
    </source>
</evidence>
<sequence length="287" mass="32180">MVATKIRNKQVHKVFLPAYVTIVAMVILAACHCKAASLIDRISIQPNKRGGVHPCDNVKNNTVVHTLSGDVVCRLPSKEKLKQKLDIIGGYNRHYVSSTLDEARVHFKNLFEGYGEKFTNTSNWRAWHIDSDASLNYEKEMEGMDAMNAMDDSETIEVQKRESSNSSNIQCLAGGRETAEGIHFCPACQRYTELPANIYPRYINELTCDDSQSGSSSIPGCFLGQSFQIGTCRQINMTIDLLSHQNGQFTLTFENATVKMYEAVYDAFTRELRISCECLGFPELVQP</sequence>
<dbReference type="RefSeq" id="XP_031549361.1">
    <property type="nucleotide sequence ID" value="XM_031693501.1"/>
</dbReference>
<dbReference type="SUPFAM" id="SSF57501">
    <property type="entry name" value="Cystine-knot cytokines"/>
    <property type="match status" value="1"/>
</dbReference>
<dbReference type="AlphaFoldDB" id="A0A6P8H1T9"/>